<evidence type="ECO:0000256" key="1">
    <source>
        <dbReference type="ARBA" id="ARBA00010088"/>
    </source>
</evidence>
<feature type="domain" description="Epoxide hydrolase N-terminal" evidence="4">
    <location>
        <begin position="13"/>
        <end position="159"/>
    </location>
</feature>
<dbReference type="PANTHER" id="PTHR21661:SF71">
    <property type="entry name" value="EPOXIDE HYDROLASE N-TERMINAL DOMAIN-CONTAINING PROTEIN"/>
    <property type="match status" value="1"/>
</dbReference>
<dbReference type="InterPro" id="IPR029058">
    <property type="entry name" value="AB_hydrolase_fold"/>
</dbReference>
<comment type="similarity">
    <text evidence="1">Belongs to the peptidase S33 family.</text>
</comment>
<evidence type="ECO:0000259" key="4">
    <source>
        <dbReference type="Pfam" id="PF06441"/>
    </source>
</evidence>
<protein>
    <recommendedName>
        <fullName evidence="4">Epoxide hydrolase N-terminal domain-containing protein</fullName>
    </recommendedName>
</protein>
<dbReference type="PANTHER" id="PTHR21661">
    <property type="entry name" value="EPOXIDE HYDROLASE 1-RELATED"/>
    <property type="match status" value="1"/>
</dbReference>
<dbReference type="GO" id="GO:0097176">
    <property type="term" value="P:epoxide metabolic process"/>
    <property type="evidence" value="ECO:0007669"/>
    <property type="project" value="TreeGrafter"/>
</dbReference>
<proteinExistence type="inferred from homology"/>
<evidence type="ECO:0000313" key="5">
    <source>
        <dbReference type="EMBL" id="KAG7289064.1"/>
    </source>
</evidence>
<dbReference type="Proteomes" id="UP001197093">
    <property type="component" value="Unassembled WGS sequence"/>
</dbReference>
<organism evidence="5 6">
    <name type="scientific">Staphylotrichum longicolle</name>
    <dbReference type="NCBI Taxonomy" id="669026"/>
    <lineage>
        <taxon>Eukaryota</taxon>
        <taxon>Fungi</taxon>
        <taxon>Dikarya</taxon>
        <taxon>Ascomycota</taxon>
        <taxon>Pezizomycotina</taxon>
        <taxon>Sordariomycetes</taxon>
        <taxon>Sordariomycetidae</taxon>
        <taxon>Sordariales</taxon>
        <taxon>Chaetomiaceae</taxon>
        <taxon>Staphylotrichum</taxon>
    </lineage>
</organism>
<comment type="caution">
    <text evidence="5">The sequence shown here is derived from an EMBL/GenBank/DDBJ whole genome shotgun (WGS) entry which is preliminary data.</text>
</comment>
<dbReference type="Pfam" id="PF06441">
    <property type="entry name" value="EHN"/>
    <property type="match status" value="1"/>
</dbReference>
<gene>
    <name evidence="5" type="ORF">NEMBOFW57_005426</name>
</gene>
<feature type="compositionally biased region" description="Gly residues" evidence="3">
    <location>
        <begin position="180"/>
        <end position="201"/>
    </location>
</feature>
<feature type="region of interest" description="Disordered" evidence="3">
    <location>
        <begin position="180"/>
        <end position="217"/>
    </location>
</feature>
<keyword evidence="6" id="KW-1185">Reference proteome</keyword>
<evidence type="ECO:0000256" key="2">
    <source>
        <dbReference type="ARBA" id="ARBA00022801"/>
    </source>
</evidence>
<sequence length="656" mass="68090">MAEAVSSPAADEVKPYKIHIPTKHLDLTRQKLELTRLPHEPLPRPGNNSSTGGGGGPFWAPKPVIEPLIDYWLEAHDWRAAEARLNSASASAHAHAHAGALPQFRTAIPLPPSCREGGGGPPVRVHFVHARSSSEGHGGEGGEGEREAVPLLLVPPFPLPVVGGGFEGLVRALTTGVGVGPAGGEGEGKGKGVGQDGGEGGGGKRGEGKGEEKAGDGVVVGGGVGGGQTFHVVIPSLPGTAFSDPLPDEIVDGSGGGCDPVGTVAGMFDALMRRLGYERYLVSAVAPGWVGAERVDERIVRALVGGFPETCVGGHLISPTLKEPGWKDGVGEWGRWVMAKVVKGGWGYEKGDFEALDKARGGKEGAEKERGVGGMGSVTDPTTLAYALCDSPVGMLAFVLKGLRLSAGLGAGKGRFTQEELITLTSLMWLPGPEGMLRFWAACGKHRDNEQRRKGAKPRVAITVFTEGTVSGKGKQTAPATAAVDDEKDIGLWPTPEEVAGRKERYCPPAWANPIFNVVHTQRVPGPSSGLLALEQPEVILAGIRGLAKAAPLRDLRVAPVTPLQGVVIVPAENTKQTAQIPAQVPKPVATPAILSRSPPTIADTAVPAKSSETVAVVDKQDKGKAPELLSPGKGPSSEDESPNTLVEDSPPLERA</sequence>
<reference evidence="5" key="1">
    <citation type="submission" date="2023-02" db="EMBL/GenBank/DDBJ databases">
        <authorList>
            <person name="Palmer J.M."/>
        </authorList>
    </citation>
    <scope>NUCLEOTIDE SEQUENCE</scope>
    <source>
        <strain evidence="5">FW57</strain>
    </source>
</reference>
<keyword evidence="2" id="KW-0378">Hydrolase</keyword>
<dbReference type="InterPro" id="IPR010497">
    <property type="entry name" value="Epoxide_hydro_N"/>
</dbReference>
<dbReference type="GO" id="GO:0004301">
    <property type="term" value="F:epoxide hydrolase activity"/>
    <property type="evidence" value="ECO:0007669"/>
    <property type="project" value="TreeGrafter"/>
</dbReference>
<dbReference type="AlphaFoldDB" id="A0AAD4EWY9"/>
<dbReference type="Gene3D" id="3.40.50.1820">
    <property type="entry name" value="alpha/beta hydrolase"/>
    <property type="match status" value="1"/>
</dbReference>
<dbReference type="SUPFAM" id="SSF53474">
    <property type="entry name" value="alpha/beta-Hydrolases"/>
    <property type="match status" value="2"/>
</dbReference>
<accession>A0AAD4EWY9</accession>
<feature type="region of interest" description="Disordered" evidence="3">
    <location>
        <begin position="591"/>
        <end position="656"/>
    </location>
</feature>
<feature type="compositionally biased region" description="Basic and acidic residues" evidence="3">
    <location>
        <begin position="202"/>
        <end position="215"/>
    </location>
</feature>
<name>A0AAD4EWY9_9PEZI</name>
<dbReference type="EMBL" id="JAHCVI010000002">
    <property type="protein sequence ID" value="KAG7289064.1"/>
    <property type="molecule type" value="Genomic_DNA"/>
</dbReference>
<evidence type="ECO:0000256" key="3">
    <source>
        <dbReference type="SAM" id="MobiDB-lite"/>
    </source>
</evidence>
<evidence type="ECO:0000313" key="6">
    <source>
        <dbReference type="Proteomes" id="UP001197093"/>
    </source>
</evidence>